<dbReference type="PRINTS" id="PR00449">
    <property type="entry name" value="RASTRNSFRMNG"/>
</dbReference>
<dbReference type="PROSITE" id="PS51421">
    <property type="entry name" value="RAS"/>
    <property type="match status" value="1"/>
</dbReference>
<name>A0A6C0E4Z6_9ZZZZ</name>
<dbReference type="InterPro" id="IPR001806">
    <property type="entry name" value="Small_GTPase"/>
</dbReference>
<dbReference type="AlphaFoldDB" id="A0A6C0E4Z6"/>
<dbReference type="GO" id="GO:0005525">
    <property type="term" value="F:GTP binding"/>
    <property type="evidence" value="ECO:0007669"/>
    <property type="project" value="InterPro"/>
</dbReference>
<dbReference type="CDD" id="cd00154">
    <property type="entry name" value="Rab"/>
    <property type="match status" value="1"/>
</dbReference>
<dbReference type="EMBL" id="MN739710">
    <property type="protein sequence ID" value="QHT22495.1"/>
    <property type="molecule type" value="Genomic_DNA"/>
</dbReference>
<dbReference type="GO" id="GO:0003924">
    <property type="term" value="F:GTPase activity"/>
    <property type="evidence" value="ECO:0007669"/>
    <property type="project" value="InterPro"/>
</dbReference>
<dbReference type="Gene3D" id="3.40.50.300">
    <property type="entry name" value="P-loop containing nucleotide triphosphate hydrolases"/>
    <property type="match status" value="1"/>
</dbReference>
<reference evidence="2" key="1">
    <citation type="journal article" date="2020" name="Nature">
        <title>Giant virus diversity and host interactions through global metagenomics.</title>
        <authorList>
            <person name="Schulz F."/>
            <person name="Roux S."/>
            <person name="Paez-Espino D."/>
            <person name="Jungbluth S."/>
            <person name="Walsh D.A."/>
            <person name="Denef V.J."/>
            <person name="McMahon K.D."/>
            <person name="Konstantinidis K.T."/>
            <person name="Eloe-Fadrosh E.A."/>
            <person name="Kyrpides N.C."/>
            <person name="Woyke T."/>
        </authorList>
    </citation>
    <scope>NUCLEOTIDE SEQUENCE</scope>
    <source>
        <strain evidence="2">GVMAG-M-3300023179-111</strain>
    </source>
</reference>
<dbReference type="PANTHER" id="PTHR47978">
    <property type="match status" value="1"/>
</dbReference>
<dbReference type="SMART" id="SM00173">
    <property type="entry name" value="RAS"/>
    <property type="match status" value="1"/>
</dbReference>
<dbReference type="InterPro" id="IPR027417">
    <property type="entry name" value="P-loop_NTPase"/>
</dbReference>
<evidence type="ECO:0000256" key="1">
    <source>
        <dbReference type="ARBA" id="ARBA00022741"/>
    </source>
</evidence>
<dbReference type="SMART" id="SM00175">
    <property type="entry name" value="RAB"/>
    <property type="match status" value="1"/>
</dbReference>
<keyword evidence="1" id="KW-0547">Nucleotide-binding</keyword>
<dbReference type="SUPFAM" id="SSF52540">
    <property type="entry name" value="P-loop containing nucleoside triphosphate hydrolases"/>
    <property type="match status" value="1"/>
</dbReference>
<protein>
    <submittedName>
        <fullName evidence="2">Uncharacterized protein</fullName>
    </submittedName>
</protein>
<dbReference type="Pfam" id="PF00071">
    <property type="entry name" value="Ras"/>
    <property type="match status" value="1"/>
</dbReference>
<dbReference type="NCBIfam" id="TIGR00231">
    <property type="entry name" value="small_GTP"/>
    <property type="match status" value="1"/>
</dbReference>
<accession>A0A6C0E4Z6</accession>
<sequence>MIKQIKIVMIGLTNTGISSIINRFISNSFNDNNENTMRVDYKSIIVVNNNLKYYYSIYSILGNINLSKGFYNSTRYFFIVFDITDEKSFQDVDLYYNQIKSNSMHQYIIYLIGNKKDLCSVRTVSKIEASDYALRNHMIYYETSAKTGENIEKLFLSILEYENKNKFDDENIDLIETKYKCLKCLF</sequence>
<organism evidence="2">
    <name type="scientific">viral metagenome</name>
    <dbReference type="NCBI Taxonomy" id="1070528"/>
    <lineage>
        <taxon>unclassified sequences</taxon>
        <taxon>metagenomes</taxon>
        <taxon>organismal metagenomes</taxon>
    </lineage>
</organism>
<dbReference type="InterPro" id="IPR005225">
    <property type="entry name" value="Small_GTP-bd"/>
</dbReference>
<evidence type="ECO:0000313" key="2">
    <source>
        <dbReference type="EMBL" id="QHT22495.1"/>
    </source>
</evidence>
<proteinExistence type="predicted"/>
<dbReference type="PROSITE" id="PS51419">
    <property type="entry name" value="RAB"/>
    <property type="match status" value="1"/>
</dbReference>